<reference evidence="5" key="1">
    <citation type="submission" date="2021-06" db="EMBL/GenBank/DDBJ databases">
        <title>Interrogation of the integrated mobile genetic elements in gut-associated Bacteroides with a consensus prediction approach.</title>
        <authorList>
            <person name="Campbell D.E."/>
            <person name="Leigh J.R."/>
            <person name="Kim T."/>
            <person name="England W."/>
            <person name="Whitaker R.J."/>
            <person name="Degnan P.H."/>
        </authorList>
    </citation>
    <scope>NUCLEOTIDE SEQUENCE</scope>
    <source>
        <strain evidence="5">VPI-3443</strain>
    </source>
</reference>
<keyword evidence="1" id="KW-1188">Viral release from host cell</keyword>
<feature type="coiled-coil region" evidence="2">
    <location>
        <begin position="655"/>
        <end position="688"/>
    </location>
</feature>
<dbReference type="PANTHER" id="PTHR37813:SF1">
    <property type="entry name" value="FELS-2 PROPHAGE PROTEIN"/>
    <property type="match status" value="1"/>
</dbReference>
<dbReference type="PANTHER" id="PTHR37813">
    <property type="entry name" value="FELS-2 PROPHAGE PROTEIN"/>
    <property type="match status" value="1"/>
</dbReference>
<sequence length="1585" mass="174055">MVEEHCKDAYSSRNSQILASLYILRINAMGIQNKDGALYFATGIDNSGLYSGRQEAMGIIKAMAGEITSFDVFGGIGISAGIAFAQAAKGAYDFEKQFQQSMKEVATLSSGIKGSLTDYMNQVVELTREVPVLANDAAKALYQIVSAGHDGADGMKVLEVSAKAAIGGVTDTATAADGITTLLNAYKLDVSEAEKISDQLFTTVRLGKTSFGELGKSIAQVAPVAAAYGVEVDQVLAAVATLTKQGTPTAQAMTQIRASIIAVSKVLGDGAFDNRTYQEALAEVARQAGGSEAELRRLVPEIEAVNAVLGLTGINVKEAAGHLEEMQNATGAAEAAFKEMASSADNQMKLLGNNITATLRPLGQEILKEISAAAQSMNEAFKDGSVQEALKDIGALIVVVTTALAGYKGSILAVSTAKQVYATVTAIVNRQRAIEAANLVLTKGMYAIEATMIAKSTSARILLTGAIKAQTIAQLKNVAAMLTNPYVLAAAAFAGLGYAIYRCATAENVSEKAMRKHNAAMEAQKKHFDDLKNKAESLVNVIKDEAASQFDKLDAYKQLQAIMPNVLKNIDLEKLKTMELNDILKLFNKDKNEQYIMGVKVRAVMKQEELDAATTEWQKAINEAEENQKNGIEDSGLSIRIGRLAKKKNEAAESARLAKEEVDKINEIQRKAKEEQKKEEEKAKIQNKAFWTKQKDDATKALDSIASAQKKLMDAGNFKGIDATVITAYKENIKKLKEAEKELKVYDSFSKQDDKAQKLREEQEKYKLLLEKQKFEQERIKEDSANELEQLEINKLKESSEKVLRQRELNHKLELQAIEREAEDKKLKVIEDARSAFEANPENKKKTFNTSAFINSESTKKLFAMFDNVAKEAAATADTKYNRGDDLSDLLNQYQDYTDQRLAIERKFNEDIATLQEQRKQAEKDGNTEQVEQIDRSITQATKDKGMELMNMDYNKLKESPEYVRAFENLKETSSETLNSLLSQLENAKGTAAKVLSPDQLREYTSTIQSIMDELDSRNPFQSLSDKKKELAEAEEELAKAQIELENARTQAEAVKGGAMIENGVKSSKYNPKTGKIDSTKAYLTEAQALDKVKEKTDNYNEAKDKTTKASAKVQAAERKVASVIGELGDALKDLGSAIGGQAGEIISIIGNIGTFAMTAMNGVETASTTASTAIKAVEKASVILAIIGAAMQIAMKIFDLFGKDDTTEKYEKAKEAYESYINILDRVIEKQLKLAETLTGDNANAAYNKAIELIRLQNENARVLGKQYLNSGASGKSHSKGYTEVEDMSMEGWKQAADTLGMSVDEFKDKMGGRMAGLFDLTDEQLAKLQENAGIFWSQLDSDTQKFADQIVDGVTQVAEVVEQKITDATLIDIDGLRSDFQDLLTDMDADSADFADNFEEYMRNAILNSMLKEDYMSRLTAWREKFYKAMDDGVTEEEYNALKAEGQQISDDMKAKRDALAEMYGWNKDDDEREASKKGFASMSQDSADKLDGAFAVMTSHTYSINEGVKQIQLSTDKIIEKLVYLSSMDKNIGEMMKHSDLVITYLSDISSHTARLEAIEKAIESIRIGIDTLNTKGITLKR</sequence>
<feature type="domain" description="Phage tail tape measure protein" evidence="4">
    <location>
        <begin position="124"/>
        <end position="340"/>
    </location>
</feature>
<evidence type="ECO:0000313" key="6">
    <source>
        <dbReference type="Proteomes" id="UP001162960"/>
    </source>
</evidence>
<keyword evidence="2" id="KW-0175">Coiled coil</keyword>
<organism evidence="5 6">
    <name type="scientific">Bacteroides thetaiotaomicron</name>
    <dbReference type="NCBI Taxonomy" id="818"/>
    <lineage>
        <taxon>Bacteria</taxon>
        <taxon>Pseudomonadati</taxon>
        <taxon>Bacteroidota</taxon>
        <taxon>Bacteroidia</taxon>
        <taxon>Bacteroidales</taxon>
        <taxon>Bacteroidaceae</taxon>
        <taxon>Bacteroides</taxon>
    </lineage>
</organism>
<evidence type="ECO:0000259" key="4">
    <source>
        <dbReference type="Pfam" id="PF10145"/>
    </source>
</evidence>
<feature type="region of interest" description="Disordered" evidence="3">
    <location>
        <begin position="917"/>
        <end position="940"/>
    </location>
</feature>
<proteinExistence type="predicted"/>
<feature type="coiled-coil region" evidence="2">
    <location>
        <begin position="1086"/>
        <end position="1120"/>
    </location>
</feature>
<feature type="compositionally biased region" description="Basic and acidic residues" evidence="3">
    <location>
        <begin position="917"/>
        <end position="927"/>
    </location>
</feature>
<dbReference type="EMBL" id="CP083685">
    <property type="protein sequence ID" value="UYU90242.1"/>
    <property type="molecule type" value="Genomic_DNA"/>
</dbReference>
<feature type="coiled-coil region" evidence="2">
    <location>
        <begin position="1021"/>
        <end position="1058"/>
    </location>
</feature>
<dbReference type="Proteomes" id="UP001162960">
    <property type="component" value="Chromosome"/>
</dbReference>
<feature type="coiled-coil region" evidence="2">
    <location>
        <begin position="756"/>
        <end position="801"/>
    </location>
</feature>
<name>A0AB38UBF2_BACT4</name>
<dbReference type="NCBIfam" id="TIGR01760">
    <property type="entry name" value="tape_meas_TP901"/>
    <property type="match status" value="1"/>
</dbReference>
<dbReference type="RefSeq" id="WP_264455225.1">
    <property type="nucleotide sequence ID" value="NZ_CP083685.1"/>
</dbReference>
<evidence type="ECO:0000256" key="1">
    <source>
        <dbReference type="ARBA" id="ARBA00022612"/>
    </source>
</evidence>
<protein>
    <submittedName>
        <fullName evidence="5">Phage tail tape measure protein</fullName>
    </submittedName>
</protein>
<evidence type="ECO:0000313" key="5">
    <source>
        <dbReference type="EMBL" id="UYU90242.1"/>
    </source>
</evidence>
<evidence type="ECO:0000256" key="2">
    <source>
        <dbReference type="SAM" id="Coils"/>
    </source>
</evidence>
<gene>
    <name evidence="5" type="ORF">KQP74_20240</name>
</gene>
<accession>A0AB38UBF2</accession>
<dbReference type="Pfam" id="PF10145">
    <property type="entry name" value="PhageMin_Tail"/>
    <property type="match status" value="1"/>
</dbReference>
<dbReference type="InterPro" id="IPR010090">
    <property type="entry name" value="Phage_tape_meas"/>
</dbReference>
<feature type="compositionally biased region" description="Polar residues" evidence="3">
    <location>
        <begin position="928"/>
        <end position="940"/>
    </location>
</feature>
<evidence type="ECO:0000256" key="3">
    <source>
        <dbReference type="SAM" id="MobiDB-lite"/>
    </source>
</evidence>